<dbReference type="GeneID" id="90771286"/>
<dbReference type="EMBL" id="JBIXKD010000002">
    <property type="protein sequence ID" value="MFJ5320246.1"/>
    <property type="molecule type" value="Genomic_DNA"/>
</dbReference>
<gene>
    <name evidence="1" type="ORF">ACIPSN_02430</name>
</gene>
<comment type="caution">
    <text evidence="1">The sequence shown here is derived from an EMBL/GenBank/DDBJ whole genome shotgun (WGS) entry which is preliminary data.</text>
</comment>
<reference evidence="1 2" key="1">
    <citation type="submission" date="2024-10" db="EMBL/GenBank/DDBJ databases">
        <authorList>
            <person name="Lu C.-H."/>
        </authorList>
    </citation>
    <scope>NUCLEOTIDE SEQUENCE [LARGE SCALE GENOMIC DNA]</scope>
    <source>
        <strain evidence="1 2">22QBSP01-2</strain>
    </source>
</reference>
<proteinExistence type="predicted"/>
<dbReference type="Proteomes" id="UP001617714">
    <property type="component" value="Unassembled WGS sequence"/>
</dbReference>
<evidence type="ECO:0000313" key="2">
    <source>
        <dbReference type="Proteomes" id="UP001617714"/>
    </source>
</evidence>
<keyword evidence="2" id="KW-1185">Reference proteome</keyword>
<accession>A0ABW8FU00</accession>
<dbReference type="RefSeq" id="WP_165707482.1">
    <property type="nucleotide sequence ID" value="NZ_CP087392.1"/>
</dbReference>
<name>A0ABW8FU00_9GAMM</name>
<protein>
    <submittedName>
        <fullName evidence="1">Uncharacterized protein</fullName>
    </submittedName>
</protein>
<organism evidence="1 2">
    <name type="scientific">Pectobacterium parvum</name>
    <dbReference type="NCBI Taxonomy" id="2778550"/>
    <lineage>
        <taxon>Bacteria</taxon>
        <taxon>Pseudomonadati</taxon>
        <taxon>Pseudomonadota</taxon>
        <taxon>Gammaproteobacteria</taxon>
        <taxon>Enterobacterales</taxon>
        <taxon>Pectobacteriaceae</taxon>
        <taxon>Pectobacterium</taxon>
    </lineage>
</organism>
<evidence type="ECO:0000313" key="1">
    <source>
        <dbReference type="EMBL" id="MFJ5320246.1"/>
    </source>
</evidence>
<sequence length="264" mass="30487">MPGNDLVKTEIIKYPDYYFNAQSKSLDSRLENIKISEEEENEISKNHAKKFIRDKALGFFKVGELISEIIKWNESVDEDIKEAKKEYLLAQYFDKNDRNEMALTKIKEFLSNAQGNTLFNKILRILDDTPPDMELSKHLSNALKYIVNNNFQDLFEEHKYALGQIEKLTPQALTILSDNDSWPLIGLGSYTANGSKVTSDWLTHFTQAYADSKKIEDPKITNRISHSINELISMRLIEAHLVQERRASCNMTEIGVMILSYIRK</sequence>